<sequence>MARTGSAGHSGFALVELLAALAITALLVALFLPIVSTSLSRWSLTIARGERLDEVTRARVSLGLELESLARLPATPERRAEEPQGEGQADAPLWFRGDATSVIFPRLFTEPGKSPSLMAVALTIEDADGRLNLLRRFAAFDRVRPTVDPRSLGHPHAVLTQAVSMRFIFVDRNGERRARWEARPDLPSIIELWISFGEGKDDKRLLSLTLPAGPEVQ</sequence>
<accession>A0A1Q9AQN3</accession>
<keyword evidence="1" id="KW-0472">Membrane</keyword>
<dbReference type="NCBIfam" id="TIGR02532">
    <property type="entry name" value="IV_pilin_GFxxxE"/>
    <property type="match status" value="1"/>
</dbReference>
<dbReference type="EMBL" id="MKIP01000059">
    <property type="protein sequence ID" value="OLP57743.1"/>
    <property type="molecule type" value="Genomic_DNA"/>
</dbReference>
<reference evidence="2 3" key="1">
    <citation type="submission" date="2016-09" db="EMBL/GenBank/DDBJ databases">
        <title>Rhizobium sp. nov., a novel species isolated from the rice rhizosphere.</title>
        <authorList>
            <person name="Zhao J."/>
            <person name="Zhang X."/>
        </authorList>
    </citation>
    <scope>NUCLEOTIDE SEQUENCE [LARGE SCALE GENOMIC DNA]</scope>
    <source>
        <strain evidence="2 3">1.7048</strain>
    </source>
</reference>
<protein>
    <recommendedName>
        <fullName evidence="4">General secretion pathway protein J</fullName>
    </recommendedName>
</protein>
<keyword evidence="1" id="KW-0812">Transmembrane</keyword>
<evidence type="ECO:0000313" key="3">
    <source>
        <dbReference type="Proteomes" id="UP000186364"/>
    </source>
</evidence>
<evidence type="ECO:0000313" key="2">
    <source>
        <dbReference type="EMBL" id="OLP57743.1"/>
    </source>
</evidence>
<dbReference type="Proteomes" id="UP000186364">
    <property type="component" value="Unassembled WGS sequence"/>
</dbReference>
<evidence type="ECO:0008006" key="4">
    <source>
        <dbReference type="Google" id="ProtNLM"/>
    </source>
</evidence>
<comment type="caution">
    <text evidence="2">The sequence shown here is derived from an EMBL/GenBank/DDBJ whole genome shotgun (WGS) entry which is preliminary data.</text>
</comment>
<proteinExistence type="predicted"/>
<feature type="transmembrane region" description="Helical" evidence="1">
    <location>
        <begin position="12"/>
        <end position="35"/>
    </location>
</feature>
<organism evidence="2 3">
    <name type="scientific">Xaviernesmea oryzae</name>
    <dbReference type="NCBI Taxonomy" id="464029"/>
    <lineage>
        <taxon>Bacteria</taxon>
        <taxon>Pseudomonadati</taxon>
        <taxon>Pseudomonadota</taxon>
        <taxon>Alphaproteobacteria</taxon>
        <taxon>Hyphomicrobiales</taxon>
        <taxon>Rhizobiaceae</taxon>
        <taxon>Rhizobium/Agrobacterium group</taxon>
        <taxon>Xaviernesmea</taxon>
    </lineage>
</organism>
<dbReference type="AlphaFoldDB" id="A0A1Q9AQN3"/>
<dbReference type="InterPro" id="IPR012902">
    <property type="entry name" value="N_methyl_site"/>
</dbReference>
<keyword evidence="1" id="KW-1133">Transmembrane helix</keyword>
<keyword evidence="3" id="KW-1185">Reference proteome</keyword>
<dbReference type="RefSeq" id="WP_075629647.1">
    <property type="nucleotide sequence ID" value="NZ_FOAM01000018.1"/>
</dbReference>
<evidence type="ECO:0000256" key="1">
    <source>
        <dbReference type="SAM" id="Phobius"/>
    </source>
</evidence>
<gene>
    <name evidence="2" type="ORF">BJF93_12810</name>
</gene>
<name>A0A1Q9AQN3_9HYPH</name>